<evidence type="ECO:0000313" key="2">
    <source>
        <dbReference type="EMBL" id="TCZ66526.1"/>
    </source>
</evidence>
<dbReference type="Gene3D" id="2.60.40.10">
    <property type="entry name" value="Immunoglobulins"/>
    <property type="match status" value="1"/>
</dbReference>
<accession>A0A4R4DYQ8</accession>
<dbReference type="InterPro" id="IPR032179">
    <property type="entry name" value="Cry22Aa_Ig-like"/>
</dbReference>
<dbReference type="RefSeq" id="WP_131853833.1">
    <property type="nucleotide sequence ID" value="NZ_SKFH01000042.1"/>
</dbReference>
<evidence type="ECO:0000313" key="3">
    <source>
        <dbReference type="Proteomes" id="UP000295164"/>
    </source>
</evidence>
<dbReference type="Pfam" id="PF16403">
    <property type="entry name" value="Bact_surface_Ig-like"/>
    <property type="match status" value="1"/>
</dbReference>
<dbReference type="PROSITE" id="PS51257">
    <property type="entry name" value="PROKAR_LIPOPROTEIN"/>
    <property type="match status" value="1"/>
</dbReference>
<dbReference type="Proteomes" id="UP000295164">
    <property type="component" value="Unassembled WGS sequence"/>
</dbReference>
<name>A0A4R4DYQ8_9BACT</name>
<proteinExistence type="predicted"/>
<feature type="domain" description="Pesticidal crystal protein Cry22Aa Ig-like" evidence="1">
    <location>
        <begin position="40"/>
        <end position="108"/>
    </location>
</feature>
<dbReference type="InterPro" id="IPR013783">
    <property type="entry name" value="Ig-like_fold"/>
</dbReference>
<evidence type="ECO:0000259" key="1">
    <source>
        <dbReference type="Pfam" id="PF16403"/>
    </source>
</evidence>
<keyword evidence="3" id="KW-1185">Reference proteome</keyword>
<dbReference type="EMBL" id="SKFH01000042">
    <property type="protein sequence ID" value="TCZ66526.1"/>
    <property type="molecule type" value="Genomic_DNA"/>
</dbReference>
<sequence length="215" mass="22406">MKKYLFGLLCMGLLLGSCKKDPVNTADRVGSSRVTRFPTFTVTGGNYRSIVQGSTYTEPGVTAAEGSTSLTVTTSGSVDAATVGVYELTYTATNSDGFPATVTRTVAVLPGPEAAGVNIAGKYANVGSFAWTAEVEKLAPGFYRSDNVWGGGSAAVVPSYILTTDGQNLILPENTLSSYGAVSGDGTLDAQGNMNLHVSLLDQGISNSLRKWKKI</sequence>
<gene>
    <name evidence="2" type="ORF">E0486_16555</name>
</gene>
<reference evidence="2 3" key="1">
    <citation type="submission" date="2019-03" db="EMBL/GenBank/DDBJ databases">
        <authorList>
            <person name="Kim M.K.M."/>
        </authorList>
    </citation>
    <scope>NUCLEOTIDE SEQUENCE [LARGE SCALE GENOMIC DNA]</scope>
    <source>
        <strain evidence="2 3">17J68-15</strain>
    </source>
</reference>
<dbReference type="AlphaFoldDB" id="A0A4R4DYQ8"/>
<organism evidence="2 3">
    <name type="scientific">Flaviaesturariibacter aridisoli</name>
    <dbReference type="NCBI Taxonomy" id="2545761"/>
    <lineage>
        <taxon>Bacteria</taxon>
        <taxon>Pseudomonadati</taxon>
        <taxon>Bacteroidota</taxon>
        <taxon>Chitinophagia</taxon>
        <taxon>Chitinophagales</taxon>
        <taxon>Chitinophagaceae</taxon>
        <taxon>Flaviaestuariibacter</taxon>
    </lineage>
</organism>
<protein>
    <submittedName>
        <fullName evidence="2">DUF5011 domain-containing protein</fullName>
    </submittedName>
</protein>
<dbReference type="OrthoDB" id="1423116at2"/>
<comment type="caution">
    <text evidence="2">The sequence shown here is derived from an EMBL/GenBank/DDBJ whole genome shotgun (WGS) entry which is preliminary data.</text>
</comment>